<evidence type="ECO:0000313" key="1">
    <source>
        <dbReference type="EMBL" id="PHZ07177.1"/>
    </source>
</evidence>
<dbReference type="Proteomes" id="UP000242254">
    <property type="component" value="Unassembled WGS sequence"/>
</dbReference>
<evidence type="ECO:0000313" key="2">
    <source>
        <dbReference type="Proteomes" id="UP000242254"/>
    </source>
</evidence>
<name>A0A2G4SEG0_RHIZD</name>
<proteinExistence type="predicted"/>
<dbReference type="RefSeq" id="XP_023460885.1">
    <property type="nucleotide sequence ID" value="XM_023609874.1"/>
</dbReference>
<keyword evidence="2" id="KW-1185">Reference proteome</keyword>
<sequence length="281" mass="31762">MKVETIFADHDKYLSDLYGIDYVSGDPYEGWSDPGALFCDNVVFWCLIHWVMGATSKGDIRTYVSLIRGLFAEFLETVQFKVSVINSGRYKEENDVFSSLMQQKKAKELDRQSISPGYISIKVSFENVLFADLLPILKSAVKKLVGSFVIMHDMDIAVDLARISTRAIIASYLSSVGVGKTRIVNDRRSVGDNCISWYGSTTIKSTTINIRAKLYNKFVQMVESSEIRSKLGSKLSYLVANTDLDLAKKLQQYKKAGMTRLEITLYGSKVYKEKYYQGLMD</sequence>
<accession>A0A2G4SEG0</accession>
<feature type="non-terminal residue" evidence="1">
    <location>
        <position position="281"/>
    </location>
</feature>
<dbReference type="EMBL" id="KZ303931">
    <property type="protein sequence ID" value="PHZ07177.1"/>
    <property type="molecule type" value="Genomic_DNA"/>
</dbReference>
<organism evidence="1 2">
    <name type="scientific">Rhizopus microsporus ATCC 52813</name>
    <dbReference type="NCBI Taxonomy" id="1340429"/>
    <lineage>
        <taxon>Eukaryota</taxon>
        <taxon>Fungi</taxon>
        <taxon>Fungi incertae sedis</taxon>
        <taxon>Mucoromycota</taxon>
        <taxon>Mucoromycotina</taxon>
        <taxon>Mucoromycetes</taxon>
        <taxon>Mucorales</taxon>
        <taxon>Mucorineae</taxon>
        <taxon>Rhizopodaceae</taxon>
        <taxon>Rhizopus</taxon>
    </lineage>
</organism>
<protein>
    <submittedName>
        <fullName evidence="1">Uncharacterized protein</fullName>
    </submittedName>
</protein>
<dbReference type="AlphaFoldDB" id="A0A2G4SEG0"/>
<reference evidence="1 2" key="1">
    <citation type="journal article" date="2016" name="Proc. Natl. Acad. Sci. U.S.A.">
        <title>Lipid metabolic changes in an early divergent fungus govern the establishment of a mutualistic symbiosis with endobacteria.</title>
        <authorList>
            <person name="Lastovetsky O.A."/>
            <person name="Gaspar M.L."/>
            <person name="Mondo S.J."/>
            <person name="LaButti K.M."/>
            <person name="Sandor L."/>
            <person name="Grigoriev I.V."/>
            <person name="Henry S.A."/>
            <person name="Pawlowska T.E."/>
        </authorList>
    </citation>
    <scope>NUCLEOTIDE SEQUENCE [LARGE SCALE GENOMIC DNA]</scope>
    <source>
        <strain evidence="1 2">ATCC 52813</strain>
    </source>
</reference>
<dbReference type="GeneID" id="35440864"/>
<gene>
    <name evidence="1" type="ORF">RHIMIDRAFT_242956</name>
</gene>